<dbReference type="Proteomes" id="UP001275084">
    <property type="component" value="Unassembled WGS sequence"/>
</dbReference>
<dbReference type="EMBL" id="JAUIQD010000001">
    <property type="protein sequence ID" value="KAK3363858.1"/>
    <property type="molecule type" value="Genomic_DNA"/>
</dbReference>
<keyword evidence="2" id="KW-1185">Reference proteome</keyword>
<gene>
    <name evidence="1" type="ORF">B0T25DRAFT_417803</name>
</gene>
<proteinExistence type="predicted"/>
<protein>
    <submittedName>
        <fullName evidence="1">Uncharacterized protein</fullName>
    </submittedName>
</protein>
<feature type="non-terminal residue" evidence="1">
    <location>
        <position position="70"/>
    </location>
</feature>
<reference evidence="1" key="1">
    <citation type="journal article" date="2023" name="Mol. Phylogenet. Evol.">
        <title>Genome-scale phylogeny and comparative genomics of the fungal order Sordariales.</title>
        <authorList>
            <person name="Hensen N."/>
            <person name="Bonometti L."/>
            <person name="Westerberg I."/>
            <person name="Brannstrom I.O."/>
            <person name="Guillou S."/>
            <person name="Cros-Aarteil S."/>
            <person name="Calhoun S."/>
            <person name="Haridas S."/>
            <person name="Kuo A."/>
            <person name="Mondo S."/>
            <person name="Pangilinan J."/>
            <person name="Riley R."/>
            <person name="LaButti K."/>
            <person name="Andreopoulos B."/>
            <person name="Lipzen A."/>
            <person name="Chen C."/>
            <person name="Yan M."/>
            <person name="Daum C."/>
            <person name="Ng V."/>
            <person name="Clum A."/>
            <person name="Steindorff A."/>
            <person name="Ohm R.A."/>
            <person name="Martin F."/>
            <person name="Silar P."/>
            <person name="Natvig D.O."/>
            <person name="Lalanne C."/>
            <person name="Gautier V."/>
            <person name="Ament-Velasquez S.L."/>
            <person name="Kruys A."/>
            <person name="Hutchinson M.I."/>
            <person name="Powell A.J."/>
            <person name="Barry K."/>
            <person name="Miller A.N."/>
            <person name="Grigoriev I.V."/>
            <person name="Debuchy R."/>
            <person name="Gladieux P."/>
            <person name="Hiltunen Thoren M."/>
            <person name="Johannesson H."/>
        </authorList>
    </citation>
    <scope>NUCLEOTIDE SEQUENCE</scope>
    <source>
        <strain evidence="1">CBS 955.72</strain>
    </source>
</reference>
<name>A0AAJ0MKR6_9PEZI</name>
<dbReference type="AlphaFoldDB" id="A0AAJ0MKR6"/>
<evidence type="ECO:0000313" key="1">
    <source>
        <dbReference type="EMBL" id="KAK3363858.1"/>
    </source>
</evidence>
<accession>A0AAJ0MKR6</accession>
<comment type="caution">
    <text evidence="1">The sequence shown here is derived from an EMBL/GenBank/DDBJ whole genome shotgun (WGS) entry which is preliminary data.</text>
</comment>
<feature type="non-terminal residue" evidence="1">
    <location>
        <position position="1"/>
    </location>
</feature>
<sequence length="70" mass="7934">QLSDPSFLLQHAFLSPNQLEYIQSLISPIDCEERLWIFKRDTVEIAMQKLIAAAYENPLLCDSLGLQGVV</sequence>
<evidence type="ECO:0000313" key="2">
    <source>
        <dbReference type="Proteomes" id="UP001275084"/>
    </source>
</evidence>
<organism evidence="1 2">
    <name type="scientific">Lasiosphaeria hispida</name>
    <dbReference type="NCBI Taxonomy" id="260671"/>
    <lineage>
        <taxon>Eukaryota</taxon>
        <taxon>Fungi</taxon>
        <taxon>Dikarya</taxon>
        <taxon>Ascomycota</taxon>
        <taxon>Pezizomycotina</taxon>
        <taxon>Sordariomycetes</taxon>
        <taxon>Sordariomycetidae</taxon>
        <taxon>Sordariales</taxon>
        <taxon>Lasiosphaeriaceae</taxon>
        <taxon>Lasiosphaeria</taxon>
    </lineage>
</organism>
<reference evidence="1" key="2">
    <citation type="submission" date="2023-06" db="EMBL/GenBank/DDBJ databases">
        <authorList>
            <consortium name="Lawrence Berkeley National Laboratory"/>
            <person name="Haridas S."/>
            <person name="Hensen N."/>
            <person name="Bonometti L."/>
            <person name="Westerberg I."/>
            <person name="Brannstrom I.O."/>
            <person name="Guillou S."/>
            <person name="Cros-Aarteil S."/>
            <person name="Calhoun S."/>
            <person name="Kuo A."/>
            <person name="Mondo S."/>
            <person name="Pangilinan J."/>
            <person name="Riley R."/>
            <person name="Labutti K."/>
            <person name="Andreopoulos B."/>
            <person name="Lipzen A."/>
            <person name="Chen C."/>
            <person name="Yanf M."/>
            <person name="Daum C."/>
            <person name="Ng V."/>
            <person name="Clum A."/>
            <person name="Steindorff A."/>
            <person name="Ohm R."/>
            <person name="Martin F."/>
            <person name="Silar P."/>
            <person name="Natvig D."/>
            <person name="Lalanne C."/>
            <person name="Gautier V."/>
            <person name="Ament-Velasquez S.L."/>
            <person name="Kruys A."/>
            <person name="Hutchinson M.I."/>
            <person name="Powell A.J."/>
            <person name="Barry K."/>
            <person name="Miller A.N."/>
            <person name="Grigoriev I.V."/>
            <person name="Debuchy R."/>
            <person name="Gladieux P."/>
            <person name="Thoren M.H."/>
            <person name="Johannesson H."/>
        </authorList>
    </citation>
    <scope>NUCLEOTIDE SEQUENCE</scope>
    <source>
        <strain evidence="1">CBS 955.72</strain>
    </source>
</reference>